<organism evidence="1 2">
    <name type="scientific">Pseudoalteromonas rubra</name>
    <dbReference type="NCBI Taxonomy" id="43658"/>
    <lineage>
        <taxon>Bacteria</taxon>
        <taxon>Pseudomonadati</taxon>
        <taxon>Pseudomonadota</taxon>
        <taxon>Gammaproteobacteria</taxon>
        <taxon>Alteromonadales</taxon>
        <taxon>Pseudoalteromonadaceae</taxon>
        <taxon>Pseudoalteromonas</taxon>
    </lineage>
</organism>
<gene>
    <name evidence="1" type="ORF">PRUB_b0548</name>
</gene>
<reference evidence="1 2" key="1">
    <citation type="journal article" date="2012" name="J. Bacteriol.">
        <title>Genome sequence of the cycloprodigiosin-producing bacterial strain Pseudoalteromonas rubra ATCC 29570(T).</title>
        <authorList>
            <person name="Xie B.B."/>
            <person name="Shu Y.L."/>
            <person name="Qin Q.L."/>
            <person name="Rong J.C."/>
            <person name="Zhang X.Y."/>
            <person name="Chen X.L."/>
            <person name="Zhou B.C."/>
            <person name="Zhang Y.Z."/>
        </authorList>
    </citation>
    <scope>NUCLEOTIDE SEQUENCE [LARGE SCALE GENOMIC DNA]</scope>
    <source>
        <strain evidence="1 2">DSM 6842</strain>
    </source>
</reference>
<sequence>MYVMHSSFQSTDYYARAMPWGFIKNLVSWSSMIQKGTGK</sequence>
<accession>A0A8T0C289</accession>
<dbReference type="AlphaFoldDB" id="A0A8T0C289"/>
<comment type="caution">
    <text evidence="1">The sequence shown here is derived from an EMBL/GenBank/DDBJ whole genome shotgun (WGS) entry which is preliminary data.</text>
</comment>
<name>A0A8T0C289_9GAMM</name>
<proteinExistence type="predicted"/>
<evidence type="ECO:0000313" key="1">
    <source>
        <dbReference type="EMBL" id="KAF7781358.1"/>
    </source>
</evidence>
<protein>
    <submittedName>
        <fullName evidence="1">Uncharacterized protein</fullName>
    </submittedName>
</protein>
<dbReference type="Proteomes" id="UP000016480">
    <property type="component" value="Unassembled WGS sequence"/>
</dbReference>
<evidence type="ECO:0000313" key="2">
    <source>
        <dbReference type="Proteomes" id="UP000016480"/>
    </source>
</evidence>
<dbReference type="EMBL" id="AHCD03000044">
    <property type="protein sequence ID" value="KAF7781358.1"/>
    <property type="molecule type" value="Genomic_DNA"/>
</dbReference>